<reference evidence="3 4" key="1">
    <citation type="submission" date="2015-06" db="EMBL/GenBank/DDBJ databases">
        <title>Investigation of pathophysiology for high-risk pregnancy and development of treatment modality based on it.</title>
        <authorList>
            <person name="Kim B.-C."/>
            <person name="Lim S."/>
        </authorList>
    </citation>
    <scope>NUCLEOTIDE SEQUENCE [LARGE SCALE GENOMIC DNA]</scope>
    <source>
        <strain evidence="3 4">AD1-86</strain>
    </source>
</reference>
<dbReference type="SUPFAM" id="SSF55811">
    <property type="entry name" value="Nudix"/>
    <property type="match status" value="1"/>
</dbReference>
<dbReference type="GO" id="GO:0006167">
    <property type="term" value="P:AMP biosynthetic process"/>
    <property type="evidence" value="ECO:0007669"/>
    <property type="project" value="TreeGrafter"/>
</dbReference>
<evidence type="ECO:0000313" key="4">
    <source>
        <dbReference type="Proteomes" id="UP000092596"/>
    </source>
</evidence>
<dbReference type="PANTHER" id="PTHR21340:SF0">
    <property type="entry name" value="BIS(5'-NUCLEOSYL)-TETRAPHOSPHATASE [ASYMMETRICAL]"/>
    <property type="match status" value="1"/>
</dbReference>
<dbReference type="InterPro" id="IPR015797">
    <property type="entry name" value="NUDIX_hydrolase-like_dom_sf"/>
</dbReference>
<name>A0A1B0ZH74_9MICO</name>
<dbReference type="GO" id="GO:0004081">
    <property type="term" value="F:bis(5'-nucleosyl)-tetraphosphatase (asymmetrical) activity"/>
    <property type="evidence" value="ECO:0007669"/>
    <property type="project" value="TreeGrafter"/>
</dbReference>
<dbReference type="Pfam" id="PF00293">
    <property type="entry name" value="NUDIX"/>
    <property type="match status" value="1"/>
</dbReference>
<dbReference type="Gene3D" id="3.90.79.10">
    <property type="entry name" value="Nucleoside Triphosphate Pyrophosphohydrolase"/>
    <property type="match status" value="1"/>
</dbReference>
<protein>
    <recommendedName>
        <fullName evidence="2">Nudix hydrolase domain-containing protein</fullName>
    </recommendedName>
</protein>
<accession>A0A1B0ZH74</accession>
<keyword evidence="1" id="KW-0378">Hydrolase</keyword>
<dbReference type="STRING" id="1630135.DAD186_07380"/>
<dbReference type="EMBL" id="CP012117">
    <property type="protein sequence ID" value="ANP27288.1"/>
    <property type="molecule type" value="Genomic_DNA"/>
</dbReference>
<evidence type="ECO:0000259" key="2">
    <source>
        <dbReference type="PROSITE" id="PS51462"/>
    </source>
</evidence>
<dbReference type="PROSITE" id="PS51462">
    <property type="entry name" value="NUDIX"/>
    <property type="match status" value="1"/>
</dbReference>
<sequence>MSLPGSFLTELEACAPSRERQRFLALATSSERAHLKSSGPVHFTASGIVIDASGQFVALHHHRKVGAWLQFGGHIEAGEESFEEAARREVAEESGLAELAIVGAAPFTLHAHNLNKNFAVCSEHWDVQYLMRAAVTPASPTDALTLSEESHDVRWWRLEALPASVVPDLKPTLAKLRS</sequence>
<organism evidence="3 4">
    <name type="scientific">Dermabacter vaginalis</name>
    <dbReference type="NCBI Taxonomy" id="1630135"/>
    <lineage>
        <taxon>Bacteria</taxon>
        <taxon>Bacillati</taxon>
        <taxon>Actinomycetota</taxon>
        <taxon>Actinomycetes</taxon>
        <taxon>Micrococcales</taxon>
        <taxon>Dermabacteraceae</taxon>
        <taxon>Dermabacter</taxon>
    </lineage>
</organism>
<dbReference type="CDD" id="cd03674">
    <property type="entry name" value="NUDIX_Hydrolase"/>
    <property type="match status" value="1"/>
</dbReference>
<evidence type="ECO:0000256" key="1">
    <source>
        <dbReference type="ARBA" id="ARBA00022801"/>
    </source>
</evidence>
<gene>
    <name evidence="3" type="ORF">DAD186_07380</name>
</gene>
<dbReference type="InterPro" id="IPR000086">
    <property type="entry name" value="NUDIX_hydrolase_dom"/>
</dbReference>
<dbReference type="Proteomes" id="UP000092596">
    <property type="component" value="Chromosome"/>
</dbReference>
<evidence type="ECO:0000313" key="3">
    <source>
        <dbReference type="EMBL" id="ANP27288.1"/>
    </source>
</evidence>
<dbReference type="KEGG" id="dva:DAD186_07380"/>
<dbReference type="PANTHER" id="PTHR21340">
    <property type="entry name" value="DIADENOSINE 5,5-P1,P4-TETRAPHOSPHATE PYROPHOSPHOHYDROLASE MUTT"/>
    <property type="match status" value="1"/>
</dbReference>
<dbReference type="InterPro" id="IPR051325">
    <property type="entry name" value="Nudix_hydrolase_domain"/>
</dbReference>
<dbReference type="AlphaFoldDB" id="A0A1B0ZH74"/>
<dbReference type="GO" id="GO:0006754">
    <property type="term" value="P:ATP biosynthetic process"/>
    <property type="evidence" value="ECO:0007669"/>
    <property type="project" value="TreeGrafter"/>
</dbReference>
<feature type="domain" description="Nudix hydrolase" evidence="2">
    <location>
        <begin position="40"/>
        <end position="178"/>
    </location>
</feature>
<dbReference type="RefSeq" id="WP_065247527.1">
    <property type="nucleotide sequence ID" value="NZ_CP012117.1"/>
</dbReference>
<proteinExistence type="predicted"/>